<feature type="domain" description="ABC transporter" evidence="4">
    <location>
        <begin position="1"/>
        <end position="222"/>
    </location>
</feature>
<reference evidence="5 6" key="1">
    <citation type="submission" date="2018-03" db="EMBL/GenBank/DDBJ databases">
        <title>Cross-interface Injection: A General Nanoliter Liquid Handling Method Applied to Single Cells Genome Amplification Automated Nanoliter Liquid Handling Applied to Single Cell Multiple Displacement Amplification.</title>
        <authorList>
            <person name="Yun J."/>
            <person name="Xu P."/>
            <person name="Xu J."/>
            <person name="Dai X."/>
            <person name="Wang Y."/>
            <person name="Zheng X."/>
            <person name="Cao C."/>
            <person name="Yi Q."/>
            <person name="Zhu Y."/>
            <person name="Wang L."/>
            <person name="Dong Z."/>
            <person name="Huang Y."/>
            <person name="Huang L."/>
            <person name="Du W."/>
        </authorList>
    </citation>
    <scope>NUCLEOTIDE SEQUENCE [LARGE SCALE GENOMIC DNA]</scope>
    <source>
        <strain evidence="5 6">A9-4</strain>
    </source>
</reference>
<gene>
    <name evidence="5" type="ORF">C9928_02085</name>
</gene>
<evidence type="ECO:0000313" key="5">
    <source>
        <dbReference type="EMBL" id="PTB89889.1"/>
    </source>
</evidence>
<evidence type="ECO:0000256" key="3">
    <source>
        <dbReference type="ARBA" id="ARBA00022840"/>
    </source>
</evidence>
<evidence type="ECO:0000313" key="6">
    <source>
        <dbReference type="Proteomes" id="UP000241514"/>
    </source>
</evidence>
<comment type="caution">
    <text evidence="5">The sequence shown here is derived from an EMBL/GenBank/DDBJ whole genome shotgun (WGS) entry which is preliminary data.</text>
</comment>
<dbReference type="SMART" id="SM00382">
    <property type="entry name" value="AAA"/>
    <property type="match status" value="1"/>
</dbReference>
<evidence type="ECO:0000256" key="1">
    <source>
        <dbReference type="ARBA" id="ARBA00022448"/>
    </source>
</evidence>
<dbReference type="PANTHER" id="PTHR42781">
    <property type="entry name" value="SPERMIDINE/PUTRESCINE IMPORT ATP-BINDING PROTEIN POTA"/>
    <property type="match status" value="1"/>
</dbReference>
<name>A0A6N4DCM8_9GAMM</name>
<evidence type="ECO:0000259" key="4">
    <source>
        <dbReference type="PROSITE" id="PS50893"/>
    </source>
</evidence>
<dbReference type="EMBL" id="PYVG01000006">
    <property type="protein sequence ID" value="PTB89889.1"/>
    <property type="molecule type" value="Genomic_DNA"/>
</dbReference>
<dbReference type="GO" id="GO:0016887">
    <property type="term" value="F:ATP hydrolysis activity"/>
    <property type="evidence" value="ECO:0007669"/>
    <property type="project" value="InterPro"/>
</dbReference>
<keyword evidence="1" id="KW-0813">Transport</keyword>
<dbReference type="InterPro" id="IPR003439">
    <property type="entry name" value="ABC_transporter-like_ATP-bd"/>
</dbReference>
<dbReference type="PROSITE" id="PS50893">
    <property type="entry name" value="ABC_TRANSPORTER_2"/>
    <property type="match status" value="1"/>
</dbReference>
<dbReference type="Pfam" id="PF00005">
    <property type="entry name" value="ABC_tran"/>
    <property type="match status" value="1"/>
</dbReference>
<dbReference type="GO" id="GO:0005524">
    <property type="term" value="F:ATP binding"/>
    <property type="evidence" value="ECO:0007669"/>
    <property type="project" value="UniProtKB-KW"/>
</dbReference>
<sequence>MSDTVVLSTSPIHFRWRDHQVEVPALQVNAGCTLGVMGPSGSGKSTLLRWLLGDAPNYVKVLGKIYVAGERVDELAIAERSMGIVFQDILLFPHLSVMDNLLFALPRAQRKLPRQDQVEHVLAELEQVQLAKYAQALPTALSGGQRARVGLLRALLNEPRVLLLDEPFAALDQSLRERIRDWAFQRCHERGIATVMVSHQSDDFATATANQVAVMQWPESQL</sequence>
<dbReference type="PANTHER" id="PTHR42781:SF4">
    <property type="entry name" value="SPERMIDINE_PUTRESCINE IMPORT ATP-BINDING PROTEIN POTA"/>
    <property type="match status" value="1"/>
</dbReference>
<dbReference type="InterPro" id="IPR017871">
    <property type="entry name" value="ABC_transporter-like_CS"/>
</dbReference>
<evidence type="ECO:0000256" key="2">
    <source>
        <dbReference type="ARBA" id="ARBA00022741"/>
    </source>
</evidence>
<dbReference type="Gene3D" id="3.40.50.300">
    <property type="entry name" value="P-loop containing nucleotide triphosphate hydrolases"/>
    <property type="match status" value="1"/>
</dbReference>
<dbReference type="PROSITE" id="PS00211">
    <property type="entry name" value="ABC_TRANSPORTER_1"/>
    <property type="match status" value="1"/>
</dbReference>
<dbReference type="InterPro" id="IPR027417">
    <property type="entry name" value="P-loop_NTPase"/>
</dbReference>
<keyword evidence="3" id="KW-0067">ATP-binding</keyword>
<proteinExistence type="predicted"/>
<dbReference type="SUPFAM" id="SSF52540">
    <property type="entry name" value="P-loop containing nucleoside triphosphate hydrolases"/>
    <property type="match status" value="1"/>
</dbReference>
<accession>A0A6N4DCM8</accession>
<dbReference type="InterPro" id="IPR050093">
    <property type="entry name" value="ABC_SmlMolc_Importer"/>
</dbReference>
<dbReference type="AlphaFoldDB" id="A0A6N4DCM8"/>
<dbReference type="Proteomes" id="UP000241514">
    <property type="component" value="Unassembled WGS sequence"/>
</dbReference>
<organism evidence="5 6">
    <name type="scientific">Pseudidiomarina aestuarii</name>
    <dbReference type="NCBI Taxonomy" id="624146"/>
    <lineage>
        <taxon>Bacteria</taxon>
        <taxon>Pseudomonadati</taxon>
        <taxon>Pseudomonadota</taxon>
        <taxon>Gammaproteobacteria</taxon>
        <taxon>Alteromonadales</taxon>
        <taxon>Idiomarinaceae</taxon>
        <taxon>Pseudidiomarina</taxon>
    </lineage>
</organism>
<protein>
    <submittedName>
        <fullName evidence="5">ABC transporter</fullName>
    </submittedName>
</protein>
<keyword evidence="2" id="KW-0547">Nucleotide-binding</keyword>
<dbReference type="InterPro" id="IPR003593">
    <property type="entry name" value="AAA+_ATPase"/>
</dbReference>